<comment type="caution">
    <text evidence="2">The sequence shown here is derived from an EMBL/GenBank/DDBJ whole genome shotgun (WGS) entry which is preliminary data.</text>
</comment>
<accession>A0A0L0QSQ5</accession>
<feature type="domain" description="Methyltransferase type 11" evidence="1">
    <location>
        <begin position="59"/>
        <end position="150"/>
    </location>
</feature>
<dbReference type="Proteomes" id="UP000036780">
    <property type="component" value="Unassembled WGS sequence"/>
</dbReference>
<organism evidence="2 3">
    <name type="scientific">Virgibacillus pantothenticus</name>
    <dbReference type="NCBI Taxonomy" id="1473"/>
    <lineage>
        <taxon>Bacteria</taxon>
        <taxon>Bacillati</taxon>
        <taxon>Bacillota</taxon>
        <taxon>Bacilli</taxon>
        <taxon>Bacillales</taxon>
        <taxon>Bacillaceae</taxon>
        <taxon>Virgibacillus</taxon>
    </lineage>
</organism>
<sequence>MGDGGGITMSFNWSEEAEKQWDERADSWNERSKNMWESGSRSGIIPFLTQYMSQDHHILDIGCGDGYGAFKLYEQGYQVTALDISSVMVQYAKQQLPNGIIVMQGDAQQLPFSTDTFEAVMAINVLEWTEKPKQTLQEWKRVVKAGGYLCVGVLGPTAGPRVNSYPRLHGKTVICNTMMPWEFQQLCLELNLQYVDGYGVLKQGVTKDMYERLPLELQQSVSFSWIFMLRNGG</sequence>
<evidence type="ECO:0000313" key="3">
    <source>
        <dbReference type="Proteomes" id="UP000036780"/>
    </source>
</evidence>
<dbReference type="GO" id="GO:0008757">
    <property type="term" value="F:S-adenosylmethionine-dependent methyltransferase activity"/>
    <property type="evidence" value="ECO:0007669"/>
    <property type="project" value="InterPro"/>
</dbReference>
<protein>
    <submittedName>
        <fullName evidence="2">Methyltransferase</fullName>
    </submittedName>
</protein>
<gene>
    <name evidence="2" type="ORF">AFK71_08375</name>
</gene>
<proteinExistence type="predicted"/>
<evidence type="ECO:0000313" key="2">
    <source>
        <dbReference type="EMBL" id="KNE21745.1"/>
    </source>
</evidence>
<dbReference type="Gene3D" id="3.40.50.150">
    <property type="entry name" value="Vaccinia Virus protein VP39"/>
    <property type="match status" value="1"/>
</dbReference>
<name>A0A0L0QSQ5_VIRPA</name>
<dbReference type="EMBL" id="LGTO01000005">
    <property type="protein sequence ID" value="KNE21745.1"/>
    <property type="molecule type" value="Genomic_DNA"/>
</dbReference>
<reference evidence="3" key="1">
    <citation type="submission" date="2015-07" db="EMBL/GenBank/DDBJ databases">
        <title>Fjat-10053 dsm26.</title>
        <authorList>
            <person name="Liu B."/>
            <person name="Wang J."/>
            <person name="Zhu Y."/>
            <person name="Liu G."/>
            <person name="Chen Q."/>
            <person name="Chen Z."/>
            <person name="Lan J."/>
            <person name="Che J."/>
            <person name="Ge C."/>
            <person name="Shi H."/>
            <person name="Pan Z."/>
            <person name="Liu X."/>
        </authorList>
    </citation>
    <scope>NUCLEOTIDE SEQUENCE [LARGE SCALE GENOMIC DNA]</scope>
    <source>
        <strain evidence="3">DSM 26</strain>
    </source>
</reference>
<keyword evidence="2" id="KW-0489">Methyltransferase</keyword>
<dbReference type="AlphaFoldDB" id="A0A0L0QSQ5"/>
<dbReference type="PATRIC" id="fig|1473.5.peg.4733"/>
<dbReference type="CDD" id="cd02440">
    <property type="entry name" value="AdoMet_MTases"/>
    <property type="match status" value="1"/>
</dbReference>
<dbReference type="GO" id="GO:0032259">
    <property type="term" value="P:methylation"/>
    <property type="evidence" value="ECO:0007669"/>
    <property type="project" value="UniProtKB-KW"/>
</dbReference>
<dbReference type="OrthoDB" id="5522265at2"/>
<evidence type="ECO:0000259" key="1">
    <source>
        <dbReference type="Pfam" id="PF08241"/>
    </source>
</evidence>
<keyword evidence="3" id="KW-1185">Reference proteome</keyword>
<dbReference type="InterPro" id="IPR029063">
    <property type="entry name" value="SAM-dependent_MTases_sf"/>
</dbReference>
<dbReference type="SUPFAM" id="SSF53335">
    <property type="entry name" value="S-adenosyl-L-methionine-dependent methyltransferases"/>
    <property type="match status" value="1"/>
</dbReference>
<dbReference type="PANTHER" id="PTHR43861">
    <property type="entry name" value="TRANS-ACONITATE 2-METHYLTRANSFERASE-RELATED"/>
    <property type="match status" value="1"/>
</dbReference>
<keyword evidence="2" id="KW-0808">Transferase</keyword>
<dbReference type="PANTHER" id="PTHR43861:SF1">
    <property type="entry name" value="TRANS-ACONITATE 2-METHYLTRANSFERASE"/>
    <property type="match status" value="1"/>
</dbReference>
<dbReference type="Pfam" id="PF08241">
    <property type="entry name" value="Methyltransf_11"/>
    <property type="match status" value="1"/>
</dbReference>
<dbReference type="InterPro" id="IPR013216">
    <property type="entry name" value="Methyltransf_11"/>
</dbReference>